<dbReference type="PRINTS" id="PR00038">
    <property type="entry name" value="HTHLUXR"/>
</dbReference>
<dbReference type="PROSITE" id="PS50110">
    <property type="entry name" value="RESPONSE_REGULATORY"/>
    <property type="match status" value="1"/>
</dbReference>
<dbReference type="CDD" id="cd17535">
    <property type="entry name" value="REC_NarL-like"/>
    <property type="match status" value="1"/>
</dbReference>
<keyword evidence="2" id="KW-0963">Cytoplasm</keyword>
<dbReference type="SUPFAM" id="SSF46894">
    <property type="entry name" value="C-terminal effector domain of the bipartite response regulators"/>
    <property type="match status" value="1"/>
</dbReference>
<sequence length="221" mass="25042">MKGRRRLKIKLLLVEDHHIVRRGLVFFLKTREEFEIVGEAENGEEALTFVRTERPDVVLMDLSMPKMDGIEATKRIKQYDETIKILILSSFSEQDYVLPALEAGADGYQLKEVQPEQLVASIIAVHEGNANFHPKVTPALLGRSAVKKEKENPFSMLTKREQEVLREIAKGRSNKEIAAELHITEQTVKTHVSNVLAKLEVDDRTQAALFAVKHGGNNKYE</sequence>
<proteinExistence type="predicted"/>
<dbReference type="EMBL" id="FMBI01000027">
    <property type="protein sequence ID" value="SCC25270.1"/>
    <property type="molecule type" value="Genomic_DNA"/>
</dbReference>
<dbReference type="CDD" id="cd06170">
    <property type="entry name" value="LuxR_C_like"/>
    <property type="match status" value="1"/>
</dbReference>
<evidence type="ECO:0000313" key="11">
    <source>
        <dbReference type="Proteomes" id="UP000195991"/>
    </source>
</evidence>
<dbReference type="Pfam" id="PF00196">
    <property type="entry name" value="GerE"/>
    <property type="match status" value="1"/>
</dbReference>
<dbReference type="SUPFAM" id="SSF52172">
    <property type="entry name" value="CheY-like"/>
    <property type="match status" value="1"/>
</dbReference>
<dbReference type="GO" id="GO:0003677">
    <property type="term" value="F:DNA binding"/>
    <property type="evidence" value="ECO:0007669"/>
    <property type="project" value="UniProtKB-KW"/>
</dbReference>
<gene>
    <name evidence="10" type="ORF">BTT61001_02195</name>
</gene>
<dbReference type="GO" id="GO:0005737">
    <property type="term" value="C:cytoplasm"/>
    <property type="evidence" value="ECO:0007669"/>
    <property type="project" value="UniProtKB-SubCell"/>
</dbReference>
<dbReference type="InterPro" id="IPR001789">
    <property type="entry name" value="Sig_transdc_resp-reg_receiver"/>
</dbReference>
<keyword evidence="4" id="KW-0805">Transcription regulation</keyword>
<dbReference type="AlphaFoldDB" id="A0A1C4D1Z6"/>
<organism evidence="10 11">
    <name type="scientific">Bacillus thuringiensis</name>
    <dbReference type="NCBI Taxonomy" id="1428"/>
    <lineage>
        <taxon>Bacteria</taxon>
        <taxon>Bacillati</taxon>
        <taxon>Bacillota</taxon>
        <taxon>Bacilli</taxon>
        <taxon>Bacillales</taxon>
        <taxon>Bacillaceae</taxon>
        <taxon>Bacillus</taxon>
        <taxon>Bacillus cereus group</taxon>
    </lineage>
</organism>
<dbReference type="PANTHER" id="PTHR43214:SF43">
    <property type="entry name" value="TWO-COMPONENT RESPONSE REGULATOR"/>
    <property type="match status" value="1"/>
</dbReference>
<dbReference type="GO" id="GO:0006355">
    <property type="term" value="P:regulation of DNA-templated transcription"/>
    <property type="evidence" value="ECO:0007669"/>
    <property type="project" value="InterPro"/>
</dbReference>
<dbReference type="Gene3D" id="3.40.50.2300">
    <property type="match status" value="1"/>
</dbReference>
<dbReference type="InterPro" id="IPR058245">
    <property type="entry name" value="NreC/VraR/RcsB-like_REC"/>
</dbReference>
<evidence type="ECO:0000259" key="8">
    <source>
        <dbReference type="PROSITE" id="PS50043"/>
    </source>
</evidence>
<dbReference type="PANTHER" id="PTHR43214">
    <property type="entry name" value="TWO-COMPONENT RESPONSE REGULATOR"/>
    <property type="match status" value="1"/>
</dbReference>
<dbReference type="SMART" id="SM00448">
    <property type="entry name" value="REC"/>
    <property type="match status" value="1"/>
</dbReference>
<dbReference type="Pfam" id="PF00072">
    <property type="entry name" value="Response_reg"/>
    <property type="match status" value="1"/>
</dbReference>
<keyword evidence="5" id="KW-0238">DNA-binding</keyword>
<dbReference type="InterPro" id="IPR000792">
    <property type="entry name" value="Tscrpt_reg_LuxR_C"/>
</dbReference>
<feature type="domain" description="HTH luxR-type" evidence="8">
    <location>
        <begin position="150"/>
        <end position="215"/>
    </location>
</feature>
<accession>A0A1C4D1Z6</accession>
<evidence type="ECO:0000256" key="3">
    <source>
        <dbReference type="ARBA" id="ARBA00022553"/>
    </source>
</evidence>
<name>A0A1C4D1Z6_BACTU</name>
<reference evidence="10 11" key="1">
    <citation type="submission" date="2016-08" db="EMBL/GenBank/DDBJ databases">
        <authorList>
            <person name="Seilhamer J.J."/>
        </authorList>
    </citation>
    <scope>NUCLEOTIDE SEQUENCE [LARGE SCALE GENOMIC DNA]</scope>
    <source>
        <strain evidence="10 11">IEBC_T61001</strain>
    </source>
</reference>
<feature type="domain" description="Response regulatory" evidence="9">
    <location>
        <begin position="10"/>
        <end position="126"/>
    </location>
</feature>
<dbReference type="InterPro" id="IPR016032">
    <property type="entry name" value="Sig_transdc_resp-reg_C-effctor"/>
</dbReference>
<dbReference type="Proteomes" id="UP000195991">
    <property type="component" value="Unassembled WGS sequence"/>
</dbReference>
<evidence type="ECO:0000256" key="5">
    <source>
        <dbReference type="ARBA" id="ARBA00023125"/>
    </source>
</evidence>
<comment type="subcellular location">
    <subcellularLocation>
        <location evidence="1">Cytoplasm</location>
    </subcellularLocation>
</comment>
<evidence type="ECO:0000313" key="10">
    <source>
        <dbReference type="EMBL" id="SCC25270.1"/>
    </source>
</evidence>
<dbReference type="InterPro" id="IPR011006">
    <property type="entry name" value="CheY-like_superfamily"/>
</dbReference>
<evidence type="ECO:0000256" key="1">
    <source>
        <dbReference type="ARBA" id="ARBA00004496"/>
    </source>
</evidence>
<protein>
    <submittedName>
        <fullName evidence="10">MW1789</fullName>
    </submittedName>
</protein>
<dbReference type="SMART" id="SM00421">
    <property type="entry name" value="HTH_LUXR"/>
    <property type="match status" value="1"/>
</dbReference>
<evidence type="ECO:0000256" key="7">
    <source>
        <dbReference type="PROSITE-ProRule" id="PRU00169"/>
    </source>
</evidence>
<evidence type="ECO:0000256" key="6">
    <source>
        <dbReference type="ARBA" id="ARBA00023163"/>
    </source>
</evidence>
<keyword evidence="3 7" id="KW-0597">Phosphoprotein</keyword>
<dbReference type="InterPro" id="IPR039420">
    <property type="entry name" value="WalR-like"/>
</dbReference>
<feature type="modified residue" description="4-aspartylphosphate" evidence="7">
    <location>
        <position position="61"/>
    </location>
</feature>
<dbReference type="PROSITE" id="PS00622">
    <property type="entry name" value="HTH_LUXR_1"/>
    <property type="match status" value="1"/>
</dbReference>
<evidence type="ECO:0000256" key="2">
    <source>
        <dbReference type="ARBA" id="ARBA00022490"/>
    </source>
</evidence>
<dbReference type="GO" id="GO:0000160">
    <property type="term" value="P:phosphorelay signal transduction system"/>
    <property type="evidence" value="ECO:0007669"/>
    <property type="project" value="InterPro"/>
</dbReference>
<keyword evidence="6" id="KW-0804">Transcription</keyword>
<dbReference type="PROSITE" id="PS50043">
    <property type="entry name" value="HTH_LUXR_2"/>
    <property type="match status" value="1"/>
</dbReference>
<evidence type="ECO:0000256" key="4">
    <source>
        <dbReference type="ARBA" id="ARBA00023015"/>
    </source>
</evidence>
<evidence type="ECO:0000259" key="9">
    <source>
        <dbReference type="PROSITE" id="PS50110"/>
    </source>
</evidence>